<feature type="binding site" evidence="14">
    <location>
        <position position="118"/>
    </location>
    <ligand>
        <name>FAD</name>
        <dbReference type="ChEBI" id="CHEBI:57692"/>
    </ligand>
</feature>
<dbReference type="GO" id="GO:0006696">
    <property type="term" value="P:ergosterol biosynthetic process"/>
    <property type="evidence" value="ECO:0007669"/>
    <property type="project" value="TreeGrafter"/>
</dbReference>
<comment type="cofactor">
    <cofactor evidence="1 14 15">
        <name>FAD</name>
        <dbReference type="ChEBI" id="CHEBI:57692"/>
    </cofactor>
</comment>
<feature type="domain" description="FAD-binding FR-type" evidence="16">
    <location>
        <begin position="39"/>
        <end position="143"/>
    </location>
</feature>
<evidence type="ECO:0000313" key="18">
    <source>
        <dbReference type="Proteomes" id="UP000697127"/>
    </source>
</evidence>
<dbReference type="InterPro" id="IPR008333">
    <property type="entry name" value="Cbr1-like_FAD-bd_dom"/>
</dbReference>
<evidence type="ECO:0000256" key="6">
    <source>
        <dbReference type="ARBA" id="ARBA00022787"/>
    </source>
</evidence>
<evidence type="ECO:0000259" key="16">
    <source>
        <dbReference type="PROSITE" id="PS51384"/>
    </source>
</evidence>
<comment type="subcellular location">
    <subcellularLocation>
        <location evidence="2">Mitochondrion outer membrane</location>
        <topology evidence="2">Single-pass membrane protein</topology>
    </subcellularLocation>
</comment>
<dbReference type="Gene3D" id="2.40.30.10">
    <property type="entry name" value="Translation factors"/>
    <property type="match status" value="1"/>
</dbReference>
<dbReference type="InterPro" id="IPR001433">
    <property type="entry name" value="OxRdtase_FAD/NAD-bd"/>
</dbReference>
<dbReference type="InterPro" id="IPR001709">
    <property type="entry name" value="Flavoprot_Pyr_Nucl_cyt_Rdtase"/>
</dbReference>
<dbReference type="AlphaFoldDB" id="A0A9P6WM62"/>
<dbReference type="PROSITE" id="PS51384">
    <property type="entry name" value="FAD_FR"/>
    <property type="match status" value="1"/>
</dbReference>
<evidence type="ECO:0000313" key="17">
    <source>
        <dbReference type="EMBL" id="KAG0689560.1"/>
    </source>
</evidence>
<keyword evidence="8" id="KW-1133">Transmembrane helix</keyword>
<proteinExistence type="inferred from homology"/>
<dbReference type="Pfam" id="PF00175">
    <property type="entry name" value="NAD_binding_1"/>
    <property type="match status" value="1"/>
</dbReference>
<comment type="catalytic activity">
    <reaction evidence="13 15">
        <text>2 Fe(III)-[cytochrome b5] + NADH = 2 Fe(II)-[cytochrome b5] + NAD(+) + H(+)</text>
        <dbReference type="Rhea" id="RHEA:46680"/>
        <dbReference type="Rhea" id="RHEA-COMP:10438"/>
        <dbReference type="Rhea" id="RHEA-COMP:10439"/>
        <dbReference type="ChEBI" id="CHEBI:15378"/>
        <dbReference type="ChEBI" id="CHEBI:29033"/>
        <dbReference type="ChEBI" id="CHEBI:29034"/>
        <dbReference type="ChEBI" id="CHEBI:57540"/>
        <dbReference type="ChEBI" id="CHEBI:57945"/>
        <dbReference type="EC" id="1.6.2.2"/>
    </reaction>
</comment>
<keyword evidence="12" id="KW-0472">Membrane</keyword>
<evidence type="ECO:0000256" key="5">
    <source>
        <dbReference type="ARBA" id="ARBA00022692"/>
    </source>
</evidence>
<dbReference type="InterPro" id="IPR017927">
    <property type="entry name" value="FAD-bd_FR_type"/>
</dbReference>
<protein>
    <recommendedName>
        <fullName evidence="15">NADH-cytochrome b5 reductase</fullName>
        <ecNumber evidence="15">1.6.2.2</ecNumber>
    </recommendedName>
</protein>
<evidence type="ECO:0000256" key="1">
    <source>
        <dbReference type="ARBA" id="ARBA00001974"/>
    </source>
</evidence>
<dbReference type="InterPro" id="IPR017938">
    <property type="entry name" value="Riboflavin_synthase-like_b-brl"/>
</dbReference>
<name>A0A9P6WM62_9ASCO</name>
<organism evidence="17 18">
    <name type="scientific">Pichia californica</name>
    <dbReference type="NCBI Taxonomy" id="460514"/>
    <lineage>
        <taxon>Eukaryota</taxon>
        <taxon>Fungi</taxon>
        <taxon>Dikarya</taxon>
        <taxon>Ascomycota</taxon>
        <taxon>Saccharomycotina</taxon>
        <taxon>Pichiomycetes</taxon>
        <taxon>Pichiales</taxon>
        <taxon>Pichiaceae</taxon>
        <taxon>Pichia</taxon>
    </lineage>
</organism>
<feature type="binding site" evidence="14">
    <location>
        <position position="111"/>
    </location>
    <ligand>
        <name>FAD</name>
        <dbReference type="ChEBI" id="CHEBI:57692"/>
    </ligand>
</feature>
<keyword evidence="10 15" id="KW-0520">NAD</keyword>
<keyword evidence="11" id="KW-0496">Mitochondrion</keyword>
<dbReference type="SUPFAM" id="SSF63380">
    <property type="entry name" value="Riboflavin synthase domain-like"/>
    <property type="match status" value="1"/>
</dbReference>
<evidence type="ECO:0000256" key="10">
    <source>
        <dbReference type="ARBA" id="ARBA00023027"/>
    </source>
</evidence>
<dbReference type="EMBL" id="PUHW01000072">
    <property type="protein sequence ID" value="KAG0689560.1"/>
    <property type="molecule type" value="Genomic_DNA"/>
</dbReference>
<evidence type="ECO:0000256" key="12">
    <source>
        <dbReference type="ARBA" id="ARBA00023136"/>
    </source>
</evidence>
<dbReference type="PRINTS" id="PR00406">
    <property type="entry name" value="CYTB5RDTASE"/>
</dbReference>
<keyword evidence="4 14" id="KW-0285">Flavoprotein</keyword>
<evidence type="ECO:0000256" key="14">
    <source>
        <dbReference type="PIRSR" id="PIRSR601834-1"/>
    </source>
</evidence>
<feature type="binding site" evidence="14">
    <location>
        <position position="119"/>
    </location>
    <ligand>
        <name>FAD</name>
        <dbReference type="ChEBI" id="CHEBI:57692"/>
    </ligand>
</feature>
<feature type="binding site" evidence="14">
    <location>
        <position position="94"/>
    </location>
    <ligand>
        <name>FAD</name>
        <dbReference type="ChEBI" id="CHEBI:57692"/>
    </ligand>
</feature>
<dbReference type="EC" id="1.6.2.2" evidence="15"/>
<evidence type="ECO:0000256" key="11">
    <source>
        <dbReference type="ARBA" id="ARBA00023128"/>
    </source>
</evidence>
<evidence type="ECO:0000256" key="4">
    <source>
        <dbReference type="ARBA" id="ARBA00022630"/>
    </source>
</evidence>
<dbReference type="CDD" id="cd06183">
    <property type="entry name" value="cyt_b5_reduct_like"/>
    <property type="match status" value="1"/>
</dbReference>
<dbReference type="PANTHER" id="PTHR19370:SF171">
    <property type="entry name" value="NADH-CYTOCHROME B5 REDUCTASE 2"/>
    <property type="match status" value="1"/>
</dbReference>
<comment type="similarity">
    <text evidence="3 15">Belongs to the flavoprotein pyridine nucleotide cytochrome reductase family.</text>
</comment>
<dbReference type="Gene3D" id="3.40.50.80">
    <property type="entry name" value="Nucleotide-binding domain of ferredoxin-NADP reductase (FNR) module"/>
    <property type="match status" value="1"/>
</dbReference>
<dbReference type="Pfam" id="PF00970">
    <property type="entry name" value="FAD_binding_6"/>
    <property type="match status" value="1"/>
</dbReference>
<feature type="binding site" evidence="14">
    <location>
        <position position="117"/>
    </location>
    <ligand>
        <name>FAD</name>
        <dbReference type="ChEBI" id="CHEBI:57692"/>
    </ligand>
</feature>
<evidence type="ECO:0000256" key="13">
    <source>
        <dbReference type="ARBA" id="ARBA00047682"/>
    </source>
</evidence>
<keyword evidence="6" id="KW-1000">Mitochondrion outer membrane</keyword>
<gene>
    <name evidence="17" type="primary">MCR1</name>
    <name evidence="17" type="ORF">C6P40_004815</name>
</gene>
<comment type="caution">
    <text evidence="17">The sequence shown here is derived from an EMBL/GenBank/DDBJ whole genome shotgun (WGS) entry which is preliminary data.</text>
</comment>
<feature type="binding site" evidence="14">
    <location>
        <position position="109"/>
    </location>
    <ligand>
        <name>FAD</name>
        <dbReference type="ChEBI" id="CHEBI:57692"/>
    </ligand>
</feature>
<dbReference type="OrthoDB" id="432685at2759"/>
<evidence type="ECO:0000256" key="3">
    <source>
        <dbReference type="ARBA" id="ARBA00006105"/>
    </source>
</evidence>
<dbReference type="InterPro" id="IPR001834">
    <property type="entry name" value="CBR-like"/>
</dbReference>
<keyword evidence="7 14" id="KW-0274">FAD</keyword>
<evidence type="ECO:0000256" key="7">
    <source>
        <dbReference type="ARBA" id="ARBA00022827"/>
    </source>
</evidence>
<feature type="binding site" evidence="14">
    <location>
        <position position="92"/>
    </location>
    <ligand>
        <name>FAD</name>
        <dbReference type="ChEBI" id="CHEBI:57692"/>
    </ligand>
</feature>
<sequence length="292" mass="31926">MSKFVKFLVPAAAIAGGAIYYQSLSTTSAAIAPVFKGDGEWIDLKLTNIKPVSHDSKIYTFSFPESNQTSGLITASAILTKYVTAKGNNVIRPYTPITDVNDKGSFDLLVKTYKGGKMSVHIENLKIDDKLSFKGPILKWKWEPNQFKEIGLIGGGTGITPLYQVIHEVLKNESDKTKITLLYGSKSIEDTLLKPELDELATKYPNQFTVKYFVDNADKSSSSSPDVTVGYITKDVLESTLPKPSSDSHVFICGPPPFYKAISGAKVSPTDQGEVSGVLQELGYTKSDVFKF</sequence>
<dbReference type="FunFam" id="2.40.30.10:FF:000032">
    <property type="entry name" value="NADH-cytochrome b5 reductase"/>
    <property type="match status" value="1"/>
</dbReference>
<dbReference type="GO" id="GO:0090524">
    <property type="term" value="F:cytochrome-b5 reductase activity, acting on NADH"/>
    <property type="evidence" value="ECO:0007669"/>
    <property type="project" value="UniProtKB-EC"/>
</dbReference>
<dbReference type="PANTHER" id="PTHR19370">
    <property type="entry name" value="NADH-CYTOCHROME B5 REDUCTASE"/>
    <property type="match status" value="1"/>
</dbReference>
<feature type="binding site" evidence="14">
    <location>
        <position position="93"/>
    </location>
    <ligand>
        <name>FAD</name>
        <dbReference type="ChEBI" id="CHEBI:57692"/>
    </ligand>
</feature>
<accession>A0A9P6WM62</accession>
<dbReference type="InterPro" id="IPR039261">
    <property type="entry name" value="FNR_nucleotide-bd"/>
</dbReference>
<dbReference type="Proteomes" id="UP000697127">
    <property type="component" value="Unassembled WGS sequence"/>
</dbReference>
<dbReference type="PRINTS" id="PR00371">
    <property type="entry name" value="FPNCR"/>
</dbReference>
<evidence type="ECO:0000256" key="15">
    <source>
        <dbReference type="RuleBase" id="RU361226"/>
    </source>
</evidence>
<reference evidence="17" key="1">
    <citation type="submission" date="2020-11" db="EMBL/GenBank/DDBJ databases">
        <title>Kefir isolates.</title>
        <authorList>
            <person name="Marcisauskas S."/>
            <person name="Kim Y."/>
            <person name="Blasche S."/>
        </authorList>
    </citation>
    <scope>NUCLEOTIDE SEQUENCE</scope>
    <source>
        <strain evidence="17">Olga-1</strain>
    </source>
</reference>
<feature type="binding site" evidence="14">
    <location>
        <position position="160"/>
    </location>
    <ligand>
        <name>FAD</name>
        <dbReference type="ChEBI" id="CHEBI:57692"/>
    </ligand>
</feature>
<dbReference type="FunFam" id="3.40.50.80:FF:000009">
    <property type="entry name" value="NADH-cytochrome b5 reductase"/>
    <property type="match status" value="1"/>
</dbReference>
<keyword evidence="18" id="KW-1185">Reference proteome</keyword>
<dbReference type="SUPFAM" id="SSF52343">
    <property type="entry name" value="Ferredoxin reductase-like, C-terminal NADP-linked domain"/>
    <property type="match status" value="1"/>
</dbReference>
<keyword evidence="9 15" id="KW-0560">Oxidoreductase</keyword>
<keyword evidence="5" id="KW-0812">Transmembrane</keyword>
<dbReference type="GO" id="GO:0005741">
    <property type="term" value="C:mitochondrial outer membrane"/>
    <property type="evidence" value="ECO:0007669"/>
    <property type="project" value="UniProtKB-SubCell"/>
</dbReference>
<evidence type="ECO:0000256" key="8">
    <source>
        <dbReference type="ARBA" id="ARBA00022989"/>
    </source>
</evidence>
<evidence type="ECO:0000256" key="9">
    <source>
        <dbReference type="ARBA" id="ARBA00023002"/>
    </source>
</evidence>
<evidence type="ECO:0000256" key="2">
    <source>
        <dbReference type="ARBA" id="ARBA00004572"/>
    </source>
</evidence>